<dbReference type="AlphaFoldDB" id="A0A0F9HHQ3"/>
<protein>
    <submittedName>
        <fullName evidence="1">Uncharacterized protein</fullName>
    </submittedName>
</protein>
<proteinExistence type="predicted"/>
<dbReference type="EMBL" id="LAZR01016866">
    <property type="protein sequence ID" value="KKM02677.1"/>
    <property type="molecule type" value="Genomic_DNA"/>
</dbReference>
<evidence type="ECO:0000313" key="1">
    <source>
        <dbReference type="EMBL" id="KKM02677.1"/>
    </source>
</evidence>
<gene>
    <name evidence="1" type="ORF">LCGC14_1782020</name>
</gene>
<organism evidence="1">
    <name type="scientific">marine sediment metagenome</name>
    <dbReference type="NCBI Taxonomy" id="412755"/>
    <lineage>
        <taxon>unclassified sequences</taxon>
        <taxon>metagenomes</taxon>
        <taxon>ecological metagenomes</taxon>
    </lineage>
</organism>
<comment type="caution">
    <text evidence="1">The sequence shown here is derived from an EMBL/GenBank/DDBJ whole genome shotgun (WGS) entry which is preliminary data.</text>
</comment>
<sequence length="365" mass="41984">MMIMIIGELTNNIYMSKYPVEIPYTFSVDLDILESQIPFVKISVLTDNLPEETIDFTPNQAIKSYTPTWYLYGDGDLLYAGDIITNPEATINTTNRWRGKYLRGVSENKGFYWASDIHQIVWKLDNGKYRISCPRIIRSNLPYATLPYSTITIKRNISLSEDVTEGTTATIFANVLTDSSADFSQVVDGQHIDIISGTDVIPGIYEITAHTTTSLTLEGNPRNNEIGDVTYSISHSFTVAQAINSSYDVPYYFTFRNLTLRQRRRFPNVQMTTSKVWLKLGVDKYRLTVYGRFYKWTNKHIKDGEGTYIEGTYNYIPAFFESALPPPLKRYISYYKLDTFTETTRNINVYEPEYHPSNVRLLVIM</sequence>
<accession>A0A0F9HHQ3</accession>
<reference evidence="1" key="1">
    <citation type="journal article" date="2015" name="Nature">
        <title>Complex archaea that bridge the gap between prokaryotes and eukaryotes.</title>
        <authorList>
            <person name="Spang A."/>
            <person name="Saw J.H."/>
            <person name="Jorgensen S.L."/>
            <person name="Zaremba-Niedzwiedzka K."/>
            <person name="Martijn J."/>
            <person name="Lind A.E."/>
            <person name="van Eijk R."/>
            <person name="Schleper C."/>
            <person name="Guy L."/>
            <person name="Ettema T.J."/>
        </authorList>
    </citation>
    <scope>NUCLEOTIDE SEQUENCE</scope>
</reference>
<name>A0A0F9HHQ3_9ZZZZ</name>